<dbReference type="STRING" id="582680.RS86_01636"/>
<dbReference type="Gene3D" id="3.30.565.10">
    <property type="entry name" value="Histidine kinase-like ATPase, C-terminal domain"/>
    <property type="match status" value="1"/>
</dbReference>
<keyword evidence="5" id="KW-0597">Phosphoprotein</keyword>
<evidence type="ECO:0000313" key="12">
    <source>
        <dbReference type="EMBL" id="KJL33415.1"/>
    </source>
</evidence>
<evidence type="ECO:0000256" key="6">
    <source>
        <dbReference type="ARBA" id="ARBA00022679"/>
    </source>
</evidence>
<feature type="transmembrane region" description="Helical" evidence="10">
    <location>
        <begin position="18"/>
        <end position="39"/>
    </location>
</feature>
<comment type="subcellular location">
    <subcellularLocation>
        <location evidence="2">Cell membrane</location>
        <topology evidence="2">Multi-pass membrane protein</topology>
    </subcellularLocation>
</comment>
<dbReference type="InterPro" id="IPR003594">
    <property type="entry name" value="HATPase_dom"/>
</dbReference>
<evidence type="ECO:0000259" key="11">
    <source>
        <dbReference type="PROSITE" id="PS50109"/>
    </source>
</evidence>
<reference evidence="12 13" key="1">
    <citation type="submission" date="2015-02" db="EMBL/GenBank/DDBJ databases">
        <title>Draft genome sequences of ten Microbacterium spp. with emphasis on heavy metal contaminated environments.</title>
        <authorList>
            <person name="Corretto E."/>
        </authorList>
    </citation>
    <scope>NUCLEOTIDE SEQUENCE [LARGE SCALE GENOMIC DNA]</scope>
    <source>
        <strain evidence="12 13">ARN176</strain>
    </source>
</reference>
<dbReference type="EC" id="2.7.13.3" evidence="3"/>
<dbReference type="Pfam" id="PF02518">
    <property type="entry name" value="HATPase_c"/>
    <property type="match status" value="1"/>
</dbReference>
<evidence type="ECO:0000256" key="3">
    <source>
        <dbReference type="ARBA" id="ARBA00012438"/>
    </source>
</evidence>
<keyword evidence="10" id="KW-1133">Transmembrane helix</keyword>
<evidence type="ECO:0000256" key="8">
    <source>
        <dbReference type="ARBA" id="ARBA00023012"/>
    </source>
</evidence>
<comment type="catalytic activity">
    <reaction evidence="1">
        <text>ATP + protein L-histidine = ADP + protein N-phospho-L-histidine.</text>
        <dbReference type="EC" id="2.7.13.3"/>
    </reaction>
</comment>
<feature type="domain" description="Histidine kinase" evidence="11">
    <location>
        <begin position="107"/>
        <end position="323"/>
    </location>
</feature>
<keyword evidence="6 12" id="KW-0808">Transferase</keyword>
<protein>
    <recommendedName>
        <fullName evidence="3">histidine kinase</fullName>
        <ecNumber evidence="3">2.7.13.3</ecNumber>
    </recommendedName>
</protein>
<dbReference type="SUPFAM" id="SSF55874">
    <property type="entry name" value="ATPase domain of HSP90 chaperone/DNA topoisomerase II/histidine kinase"/>
    <property type="match status" value="1"/>
</dbReference>
<dbReference type="InterPro" id="IPR036890">
    <property type="entry name" value="HATPase_C_sf"/>
</dbReference>
<keyword evidence="7" id="KW-0418">Kinase</keyword>
<sequence length="328" mass="33801">METQAEYRRSSRAIGWQVAAVCAALVLLGAGLALAYMFWQTRPAEVNGPPEPGSVRVFLDPADLVLGGVVVGLGAIVCAGAAAWLIARRAVRPLEEAARIQQRFVADASHELRTPLAVLNARLQQLALLTPADDPRREVVGALREDAGIMSGIVDDMLAAATGAAPQRGRCALAEVMTAAAADMTLLAEGRGVRIATSPVPREVALPAADLRRCLVALIDNAIDHAPAGSTVSVTAVAERAVARIAVADSGSGITGIDPARVFDRFAHGVPAGGIPGAGGSRTRFGIGLALVAELTERHGGAVRVARTGPAGTVFELVIPFADEGADR</sequence>
<keyword evidence="8" id="KW-0902">Two-component regulatory system</keyword>
<evidence type="ECO:0000256" key="9">
    <source>
        <dbReference type="ARBA" id="ARBA00023026"/>
    </source>
</evidence>
<dbReference type="Pfam" id="PF00512">
    <property type="entry name" value="HisKA"/>
    <property type="match status" value="1"/>
</dbReference>
<dbReference type="CDD" id="cd00082">
    <property type="entry name" value="HisKA"/>
    <property type="match status" value="1"/>
</dbReference>
<keyword evidence="10" id="KW-0472">Membrane</keyword>
<keyword evidence="4" id="KW-1003">Cell membrane</keyword>
<dbReference type="InterPro" id="IPR004358">
    <property type="entry name" value="Sig_transdc_His_kin-like_C"/>
</dbReference>
<dbReference type="Gene3D" id="1.10.287.130">
    <property type="match status" value="1"/>
</dbReference>
<dbReference type="SMART" id="SM00388">
    <property type="entry name" value="HisKA"/>
    <property type="match status" value="1"/>
</dbReference>
<dbReference type="EMBL" id="JYIX01000033">
    <property type="protein sequence ID" value="KJL33415.1"/>
    <property type="molecule type" value="Genomic_DNA"/>
</dbReference>
<keyword evidence="9" id="KW-0843">Virulence</keyword>
<accession>A0A0F0LMB4</accession>
<evidence type="ECO:0000313" key="13">
    <source>
        <dbReference type="Proteomes" id="UP000033740"/>
    </source>
</evidence>
<evidence type="ECO:0000256" key="5">
    <source>
        <dbReference type="ARBA" id="ARBA00022553"/>
    </source>
</evidence>
<dbReference type="InterPro" id="IPR050980">
    <property type="entry name" value="2C_sensor_his_kinase"/>
</dbReference>
<dbReference type="GO" id="GO:0000155">
    <property type="term" value="F:phosphorelay sensor kinase activity"/>
    <property type="evidence" value="ECO:0007669"/>
    <property type="project" value="InterPro"/>
</dbReference>
<dbReference type="PROSITE" id="PS50109">
    <property type="entry name" value="HIS_KIN"/>
    <property type="match status" value="1"/>
</dbReference>
<gene>
    <name evidence="12" type="primary">phoR_1</name>
    <name evidence="12" type="ORF">RS86_01636</name>
</gene>
<dbReference type="SMART" id="SM00387">
    <property type="entry name" value="HATPase_c"/>
    <property type="match status" value="1"/>
</dbReference>
<dbReference type="RefSeq" id="WP_045271746.1">
    <property type="nucleotide sequence ID" value="NZ_JYIX01000033.1"/>
</dbReference>
<evidence type="ECO:0000256" key="7">
    <source>
        <dbReference type="ARBA" id="ARBA00022777"/>
    </source>
</evidence>
<evidence type="ECO:0000256" key="4">
    <source>
        <dbReference type="ARBA" id="ARBA00022475"/>
    </source>
</evidence>
<dbReference type="SUPFAM" id="SSF47384">
    <property type="entry name" value="Homodimeric domain of signal transducing histidine kinase"/>
    <property type="match status" value="1"/>
</dbReference>
<dbReference type="InterPro" id="IPR005467">
    <property type="entry name" value="His_kinase_dom"/>
</dbReference>
<keyword evidence="13" id="KW-1185">Reference proteome</keyword>
<dbReference type="PATRIC" id="fig|582680.6.peg.1689"/>
<dbReference type="InterPro" id="IPR003661">
    <property type="entry name" value="HisK_dim/P_dom"/>
</dbReference>
<evidence type="ECO:0000256" key="2">
    <source>
        <dbReference type="ARBA" id="ARBA00004651"/>
    </source>
</evidence>
<dbReference type="PRINTS" id="PR00344">
    <property type="entry name" value="BCTRLSENSOR"/>
</dbReference>
<dbReference type="GO" id="GO:0005886">
    <property type="term" value="C:plasma membrane"/>
    <property type="evidence" value="ECO:0007669"/>
    <property type="project" value="UniProtKB-SubCell"/>
</dbReference>
<evidence type="ECO:0000256" key="1">
    <source>
        <dbReference type="ARBA" id="ARBA00000085"/>
    </source>
</evidence>
<dbReference type="PANTHER" id="PTHR44936:SF9">
    <property type="entry name" value="SENSOR PROTEIN CREC"/>
    <property type="match status" value="1"/>
</dbReference>
<keyword evidence="10" id="KW-0812">Transmembrane</keyword>
<proteinExistence type="predicted"/>
<organism evidence="12 13">
    <name type="scientific">Microbacterium azadirachtae</name>
    <dbReference type="NCBI Taxonomy" id="582680"/>
    <lineage>
        <taxon>Bacteria</taxon>
        <taxon>Bacillati</taxon>
        <taxon>Actinomycetota</taxon>
        <taxon>Actinomycetes</taxon>
        <taxon>Micrococcales</taxon>
        <taxon>Microbacteriaceae</taxon>
        <taxon>Microbacterium</taxon>
    </lineage>
</organism>
<dbReference type="PANTHER" id="PTHR44936">
    <property type="entry name" value="SENSOR PROTEIN CREC"/>
    <property type="match status" value="1"/>
</dbReference>
<dbReference type="Proteomes" id="UP000033740">
    <property type="component" value="Unassembled WGS sequence"/>
</dbReference>
<dbReference type="InterPro" id="IPR036097">
    <property type="entry name" value="HisK_dim/P_sf"/>
</dbReference>
<name>A0A0F0LMB4_9MICO</name>
<comment type="caution">
    <text evidence="12">The sequence shown here is derived from an EMBL/GenBank/DDBJ whole genome shotgun (WGS) entry which is preliminary data.</text>
</comment>
<dbReference type="AlphaFoldDB" id="A0A0F0LMB4"/>
<feature type="transmembrane region" description="Helical" evidence="10">
    <location>
        <begin position="64"/>
        <end position="87"/>
    </location>
</feature>
<evidence type="ECO:0000256" key="10">
    <source>
        <dbReference type="SAM" id="Phobius"/>
    </source>
</evidence>